<keyword evidence="2" id="KW-0560">Oxidoreductase</keyword>
<comment type="caution">
    <text evidence="2">The sequence shown here is derived from an EMBL/GenBank/DDBJ whole genome shotgun (WGS) entry which is preliminary data.</text>
</comment>
<proteinExistence type="predicted"/>
<organism evidence="2 3">
    <name type="scientific">Azomonas macrocytogenes</name>
    <name type="common">Azotobacter macrocytogenes</name>
    <dbReference type="NCBI Taxonomy" id="69962"/>
    <lineage>
        <taxon>Bacteria</taxon>
        <taxon>Pseudomonadati</taxon>
        <taxon>Pseudomonadota</taxon>
        <taxon>Gammaproteobacteria</taxon>
        <taxon>Pseudomonadales</taxon>
        <taxon>Pseudomonadaceae</taxon>
        <taxon>Azomonas</taxon>
    </lineage>
</organism>
<dbReference type="InterPro" id="IPR029068">
    <property type="entry name" value="Glyas_Bleomycin-R_OHBP_Dase"/>
</dbReference>
<gene>
    <name evidence="2" type="ORF">FHR87_001036</name>
</gene>
<evidence type="ECO:0000313" key="3">
    <source>
        <dbReference type="Proteomes" id="UP000549250"/>
    </source>
</evidence>
<dbReference type="Pfam" id="PF13669">
    <property type="entry name" value="Glyoxalase_4"/>
    <property type="match status" value="1"/>
</dbReference>
<keyword evidence="2" id="KW-0223">Dioxygenase</keyword>
<dbReference type="RefSeq" id="WP_221189735.1">
    <property type="nucleotide sequence ID" value="NZ_JACHXI010000003.1"/>
</dbReference>
<accession>A0A839T4L2</accession>
<evidence type="ECO:0000259" key="1">
    <source>
        <dbReference type="PROSITE" id="PS51819"/>
    </source>
</evidence>
<keyword evidence="3" id="KW-1185">Reference proteome</keyword>
<dbReference type="InterPro" id="IPR037523">
    <property type="entry name" value="VOC_core"/>
</dbReference>
<feature type="domain" description="VOC" evidence="1">
    <location>
        <begin position="1"/>
        <end position="100"/>
    </location>
</feature>
<dbReference type="PROSITE" id="PS51819">
    <property type="entry name" value="VOC"/>
    <property type="match status" value="1"/>
</dbReference>
<reference evidence="2 3" key="1">
    <citation type="submission" date="2020-08" db="EMBL/GenBank/DDBJ databases">
        <title>Genomic Encyclopedia of Type Strains, Phase III (KMG-III): the genomes of soil and plant-associated and newly described type strains.</title>
        <authorList>
            <person name="Whitman W."/>
        </authorList>
    </citation>
    <scope>NUCLEOTIDE SEQUENCE [LARGE SCALE GENOMIC DNA]</scope>
    <source>
        <strain evidence="2 3">CECT 4462</strain>
    </source>
</reference>
<protein>
    <submittedName>
        <fullName evidence="2">Catechol 2,3-dioxygenase-like lactoylglutathione lyase family enzyme</fullName>
    </submittedName>
</protein>
<sequence length="119" mass="12976">MPKGARIIRQRMLHIGNGPGLEIFEIESPTHQPAAGLHDYGLNHIAVYVDDMQGSVRRMAAAGGRLLSEVHGNSRHEDTPGNGSVYAITPWGGLIELQTIPGGFYYPDDSETEVWLPTP</sequence>
<keyword evidence="2" id="KW-0456">Lyase</keyword>
<dbReference type="AlphaFoldDB" id="A0A839T4L2"/>
<dbReference type="GO" id="GO:0016829">
    <property type="term" value="F:lyase activity"/>
    <property type="evidence" value="ECO:0007669"/>
    <property type="project" value="UniProtKB-KW"/>
</dbReference>
<dbReference type="EMBL" id="JACHXI010000003">
    <property type="protein sequence ID" value="MBB3102653.1"/>
    <property type="molecule type" value="Genomic_DNA"/>
</dbReference>
<evidence type="ECO:0000313" key="2">
    <source>
        <dbReference type="EMBL" id="MBB3102653.1"/>
    </source>
</evidence>
<dbReference type="Proteomes" id="UP000549250">
    <property type="component" value="Unassembled WGS sequence"/>
</dbReference>
<name>A0A839T4L2_AZOMA</name>
<dbReference type="SUPFAM" id="SSF54593">
    <property type="entry name" value="Glyoxalase/Bleomycin resistance protein/Dihydroxybiphenyl dioxygenase"/>
    <property type="match status" value="1"/>
</dbReference>
<dbReference type="GO" id="GO:0051213">
    <property type="term" value="F:dioxygenase activity"/>
    <property type="evidence" value="ECO:0007669"/>
    <property type="project" value="UniProtKB-KW"/>
</dbReference>
<dbReference type="Gene3D" id="3.10.180.10">
    <property type="entry name" value="2,3-Dihydroxybiphenyl 1,2-Dioxygenase, domain 1"/>
    <property type="match status" value="1"/>
</dbReference>